<dbReference type="Gene3D" id="3.30.420.40">
    <property type="match status" value="2"/>
</dbReference>
<evidence type="ECO:0000313" key="11">
    <source>
        <dbReference type="EMBL" id="MEM5496632.1"/>
    </source>
</evidence>
<dbReference type="PROSITE" id="PS01075">
    <property type="entry name" value="ACETATE_KINASE_1"/>
    <property type="match status" value="1"/>
</dbReference>
<feature type="binding site" evidence="9">
    <location>
        <position position="89"/>
    </location>
    <ligand>
        <name>substrate</name>
    </ligand>
</feature>
<comment type="catalytic activity">
    <reaction evidence="9">
        <text>acetate + ATP = acetyl phosphate + ADP</text>
        <dbReference type="Rhea" id="RHEA:11352"/>
        <dbReference type="ChEBI" id="CHEBI:22191"/>
        <dbReference type="ChEBI" id="CHEBI:30089"/>
        <dbReference type="ChEBI" id="CHEBI:30616"/>
        <dbReference type="ChEBI" id="CHEBI:456216"/>
        <dbReference type="EC" id="2.7.2.1"/>
    </reaction>
</comment>
<feature type="site" description="Transition state stabilizer" evidence="9">
    <location>
        <position position="239"/>
    </location>
</feature>
<evidence type="ECO:0000256" key="7">
    <source>
        <dbReference type="ARBA" id="ARBA00022840"/>
    </source>
</evidence>
<accession>A0ABU9SRZ2</accession>
<comment type="subcellular location">
    <subcellularLocation>
        <location evidence="9">Cytoplasm</location>
    </subcellularLocation>
</comment>
<evidence type="ECO:0000256" key="8">
    <source>
        <dbReference type="ARBA" id="ARBA00022842"/>
    </source>
</evidence>
<evidence type="ECO:0000256" key="4">
    <source>
        <dbReference type="ARBA" id="ARBA00022723"/>
    </source>
</evidence>
<evidence type="ECO:0000256" key="9">
    <source>
        <dbReference type="HAMAP-Rule" id="MF_00020"/>
    </source>
</evidence>
<dbReference type="NCBIfam" id="TIGR00016">
    <property type="entry name" value="ackA"/>
    <property type="match status" value="1"/>
</dbReference>
<proteinExistence type="inferred from homology"/>
<dbReference type="PRINTS" id="PR00471">
    <property type="entry name" value="ACETATEKNASE"/>
</dbReference>
<keyword evidence="5 9" id="KW-0547">Nucleotide-binding</keyword>
<feature type="binding site" evidence="9">
    <location>
        <begin position="206"/>
        <end position="210"/>
    </location>
    <ligand>
        <name>ATP</name>
        <dbReference type="ChEBI" id="CHEBI:30616"/>
    </ligand>
</feature>
<comment type="caution">
    <text evidence="11">The sequence shown here is derived from an EMBL/GenBank/DDBJ whole genome shotgun (WGS) entry which is preliminary data.</text>
</comment>
<evidence type="ECO:0000256" key="1">
    <source>
        <dbReference type="ARBA" id="ARBA00008748"/>
    </source>
</evidence>
<dbReference type="EMBL" id="JBBMQS010000002">
    <property type="protein sequence ID" value="MEM5496632.1"/>
    <property type="molecule type" value="Genomic_DNA"/>
</dbReference>
<keyword evidence="2 9" id="KW-0963">Cytoplasm</keyword>
<evidence type="ECO:0000256" key="3">
    <source>
        <dbReference type="ARBA" id="ARBA00022679"/>
    </source>
</evidence>
<dbReference type="HAMAP" id="MF_00020">
    <property type="entry name" value="Acetate_kinase"/>
    <property type="match status" value="1"/>
</dbReference>
<dbReference type="PANTHER" id="PTHR21060">
    <property type="entry name" value="ACETATE KINASE"/>
    <property type="match status" value="1"/>
</dbReference>
<evidence type="ECO:0000313" key="12">
    <source>
        <dbReference type="Proteomes" id="UP001461163"/>
    </source>
</evidence>
<comment type="subunit">
    <text evidence="9">Homodimer.</text>
</comment>
<feature type="binding site" evidence="9">
    <location>
        <begin position="281"/>
        <end position="283"/>
    </location>
    <ligand>
        <name>ATP</name>
        <dbReference type="ChEBI" id="CHEBI:30616"/>
    </ligand>
</feature>
<dbReference type="RefSeq" id="WP_342881025.1">
    <property type="nucleotide sequence ID" value="NZ_JBBMQS010000002.1"/>
</dbReference>
<evidence type="ECO:0000256" key="10">
    <source>
        <dbReference type="RuleBase" id="RU003835"/>
    </source>
</evidence>
<reference evidence="11 12" key="1">
    <citation type="submission" date="2024-03" db="EMBL/GenBank/DDBJ databases">
        <title>Community enrichment and isolation of bacterial strains for fucoidan degradation.</title>
        <authorList>
            <person name="Sichert A."/>
        </authorList>
    </citation>
    <scope>NUCLEOTIDE SEQUENCE [LARGE SCALE GENOMIC DNA]</scope>
    <source>
        <strain evidence="11 12">AS12</strain>
    </source>
</reference>
<feature type="active site" description="Proton donor/acceptor" evidence="9">
    <location>
        <position position="146"/>
    </location>
</feature>
<dbReference type="PROSITE" id="PS01076">
    <property type="entry name" value="ACETATE_KINASE_2"/>
    <property type="match status" value="1"/>
</dbReference>
<keyword evidence="6 9" id="KW-0418">Kinase</keyword>
<feature type="site" description="Transition state stabilizer" evidence="9">
    <location>
        <position position="178"/>
    </location>
</feature>
<dbReference type="InterPro" id="IPR023865">
    <property type="entry name" value="Aliphatic_acid_kinase_CS"/>
</dbReference>
<dbReference type="InterPro" id="IPR043129">
    <property type="entry name" value="ATPase_NBD"/>
</dbReference>
<evidence type="ECO:0000256" key="2">
    <source>
        <dbReference type="ARBA" id="ARBA00022490"/>
    </source>
</evidence>
<dbReference type="InterPro" id="IPR000890">
    <property type="entry name" value="Aliphatic_acid_kin_short-chain"/>
</dbReference>
<gene>
    <name evidence="9" type="primary">ackA</name>
    <name evidence="11" type="ORF">WNY77_04385</name>
</gene>
<dbReference type="Proteomes" id="UP001461163">
    <property type="component" value="Unassembled WGS sequence"/>
</dbReference>
<dbReference type="GO" id="GO:0008776">
    <property type="term" value="F:acetate kinase activity"/>
    <property type="evidence" value="ECO:0007669"/>
    <property type="project" value="UniProtKB-EC"/>
</dbReference>
<dbReference type="EC" id="2.7.2.1" evidence="9"/>
<dbReference type="SUPFAM" id="SSF53067">
    <property type="entry name" value="Actin-like ATPase domain"/>
    <property type="match status" value="2"/>
</dbReference>
<dbReference type="PANTHER" id="PTHR21060:SF21">
    <property type="entry name" value="ACETATE KINASE"/>
    <property type="match status" value="1"/>
</dbReference>
<comment type="similarity">
    <text evidence="1 9 10">Belongs to the acetokinase family.</text>
</comment>
<dbReference type="CDD" id="cd24010">
    <property type="entry name" value="ASKHA_NBD_AcK_PK"/>
    <property type="match status" value="1"/>
</dbReference>
<feature type="binding site" evidence="9">
    <location>
        <position position="383"/>
    </location>
    <ligand>
        <name>Mg(2+)</name>
        <dbReference type="ChEBI" id="CHEBI:18420"/>
    </ligand>
</feature>
<protein>
    <recommendedName>
        <fullName evidence="9">Acetate kinase</fullName>
        <ecNumber evidence="9">2.7.2.1</ecNumber>
    </recommendedName>
    <alternativeName>
        <fullName evidence="9">Acetokinase</fullName>
    </alternativeName>
</protein>
<organism evidence="11 12">
    <name type="scientific">Paraglaciecola mesophila</name>
    <dbReference type="NCBI Taxonomy" id="197222"/>
    <lineage>
        <taxon>Bacteria</taxon>
        <taxon>Pseudomonadati</taxon>
        <taxon>Pseudomonadota</taxon>
        <taxon>Gammaproteobacteria</taxon>
        <taxon>Alteromonadales</taxon>
        <taxon>Alteromonadaceae</taxon>
        <taxon>Paraglaciecola</taxon>
    </lineage>
</organism>
<comment type="pathway">
    <text evidence="9">Metabolic intermediate biosynthesis; acetyl-CoA biosynthesis; acetyl-CoA from acetate: step 1/2.</text>
</comment>
<evidence type="ECO:0000256" key="5">
    <source>
        <dbReference type="ARBA" id="ARBA00022741"/>
    </source>
</evidence>
<keyword evidence="3 9" id="KW-0808">Transferase</keyword>
<dbReference type="InterPro" id="IPR004372">
    <property type="entry name" value="Ac/propionate_kinase"/>
</dbReference>
<dbReference type="PIRSF" id="PIRSF000722">
    <property type="entry name" value="Acetate_prop_kin"/>
    <property type="match status" value="1"/>
</dbReference>
<evidence type="ECO:0000256" key="6">
    <source>
        <dbReference type="ARBA" id="ARBA00022777"/>
    </source>
</evidence>
<sequence>MNQHVLVLNCGSSSIKFAIIDAETGAAPLQGIAENLGAHNAQLRYSFDGKKTAIELSDNTNHKEALASIGRVLKQHDALQSSIIAVGHRVVHGGERFEQSCLIDPLVKEGIRDLAKMAPLHNLAHVAGIESAQDAFPDLPQVAVFDTAYFQTLPKHAYLYALPYALYEQHGIRKYGFHGSSHHFVSHEAARLLNKGIGQCNLITAHLGNGCSITAIKQGKAIDTSMGFTPLEGLVMGTRCGDIDPSVATFLIESLDYSAAQVSALMNKQSGLQGISQLSNDCRTLEEQQALGNENAKLALDMFVHRLVKYIGSYIALVGPLDALVFTGGIGENSSYIRQQTIAQLAHMGFSLDETLNAETRFGRSGRISDATSKSVFAIATNEEWVIAKDTIHCAFKA</sequence>
<feature type="binding site" evidence="9">
    <location>
        <position position="9"/>
    </location>
    <ligand>
        <name>Mg(2+)</name>
        <dbReference type="ChEBI" id="CHEBI:18420"/>
    </ligand>
</feature>
<feature type="binding site" evidence="9">
    <location>
        <position position="16"/>
    </location>
    <ligand>
        <name>ATP</name>
        <dbReference type="ChEBI" id="CHEBI:30616"/>
    </ligand>
</feature>
<comment type="function">
    <text evidence="9">Catalyzes the formation of acetyl phosphate from acetate and ATP. Can also catalyze the reverse reaction.</text>
</comment>
<dbReference type="Pfam" id="PF00871">
    <property type="entry name" value="Acetate_kinase"/>
    <property type="match status" value="1"/>
</dbReference>
<keyword evidence="7 9" id="KW-0067">ATP-binding</keyword>
<keyword evidence="8 9" id="KW-0460">Magnesium</keyword>
<name>A0ABU9SRZ2_9ALTE</name>
<feature type="binding site" evidence="9">
    <location>
        <begin position="329"/>
        <end position="333"/>
    </location>
    <ligand>
        <name>ATP</name>
        <dbReference type="ChEBI" id="CHEBI:30616"/>
    </ligand>
</feature>
<keyword evidence="12" id="KW-1185">Reference proteome</keyword>
<comment type="cofactor">
    <cofactor evidence="9">
        <name>Mg(2+)</name>
        <dbReference type="ChEBI" id="CHEBI:18420"/>
    </cofactor>
    <cofactor evidence="9">
        <name>Mn(2+)</name>
        <dbReference type="ChEBI" id="CHEBI:29035"/>
    </cofactor>
    <text evidence="9">Mg(2+). Can also accept Mn(2+).</text>
</comment>
<keyword evidence="4 9" id="KW-0479">Metal-binding</keyword>